<protein>
    <submittedName>
        <fullName evidence="1">Uncharacterized protein</fullName>
    </submittedName>
</protein>
<organism evidence="1 2">
    <name type="scientific">Mugilogobius chulae</name>
    <name type="common">yellowstripe goby</name>
    <dbReference type="NCBI Taxonomy" id="88201"/>
    <lineage>
        <taxon>Eukaryota</taxon>
        <taxon>Metazoa</taxon>
        <taxon>Chordata</taxon>
        <taxon>Craniata</taxon>
        <taxon>Vertebrata</taxon>
        <taxon>Euteleostomi</taxon>
        <taxon>Actinopterygii</taxon>
        <taxon>Neopterygii</taxon>
        <taxon>Teleostei</taxon>
        <taxon>Neoteleostei</taxon>
        <taxon>Acanthomorphata</taxon>
        <taxon>Gobiaria</taxon>
        <taxon>Gobiiformes</taxon>
        <taxon>Gobioidei</taxon>
        <taxon>Gobiidae</taxon>
        <taxon>Gobionellinae</taxon>
        <taxon>Mugilogobius</taxon>
    </lineage>
</organism>
<accession>A0AAW0PBY6</accession>
<dbReference type="Proteomes" id="UP001460270">
    <property type="component" value="Unassembled WGS sequence"/>
</dbReference>
<dbReference type="EMBL" id="JBBPFD010000009">
    <property type="protein sequence ID" value="KAK7913081.1"/>
    <property type="molecule type" value="Genomic_DNA"/>
</dbReference>
<gene>
    <name evidence="1" type="ORF">WMY93_013292</name>
</gene>
<name>A0AAW0PBY6_9GOBI</name>
<keyword evidence="2" id="KW-1185">Reference proteome</keyword>
<proteinExistence type="predicted"/>
<sequence>MASISLAPNSHTATTSLASATIRPASVDISSPAEKYKSSQTMRSASTVPILAPVEMQEQAADSSNIDVEMEVEAIHESSQRLFNYSCGGAKQRAASVPIPQTNRLFTVDEIAFNNCNTKPSLSTVTVANIPNNKIILIMEAVCTQKCLLTTQTLLPL</sequence>
<reference evidence="2" key="1">
    <citation type="submission" date="2024-04" db="EMBL/GenBank/DDBJ databases">
        <title>Salinicola lusitanus LLJ914,a marine bacterium isolated from the Okinawa Trough.</title>
        <authorList>
            <person name="Li J."/>
        </authorList>
    </citation>
    <scope>NUCLEOTIDE SEQUENCE [LARGE SCALE GENOMIC DNA]</scope>
</reference>
<comment type="caution">
    <text evidence="1">The sequence shown here is derived from an EMBL/GenBank/DDBJ whole genome shotgun (WGS) entry which is preliminary data.</text>
</comment>
<evidence type="ECO:0000313" key="1">
    <source>
        <dbReference type="EMBL" id="KAK7913081.1"/>
    </source>
</evidence>
<evidence type="ECO:0000313" key="2">
    <source>
        <dbReference type="Proteomes" id="UP001460270"/>
    </source>
</evidence>
<dbReference type="AlphaFoldDB" id="A0AAW0PBY6"/>